<dbReference type="PROSITE" id="PS00217">
    <property type="entry name" value="SUGAR_TRANSPORT_2"/>
    <property type="match status" value="1"/>
</dbReference>
<keyword evidence="3 7" id="KW-0813">Transport</keyword>
<keyword evidence="12" id="KW-1185">Reference proteome</keyword>
<accession>A0A2T3AY54</accession>
<dbReference type="FunFam" id="1.20.1250.20:FF:000134">
    <property type="entry name" value="MFS sugar transporter protein"/>
    <property type="match status" value="1"/>
</dbReference>
<sequence length="489" mass="51614">MFQVSKYVEVSILISLGGILFGLDTGTIGPITSMPQFSDSLGTLTSTVRGLVVSTILITAALSSFFGGHVANLVGRPRAVAVGGGIFGLGAAVESASVRLGMLFAGRAVKGIGEGLFLSTVIVYITEISPPRSRGTLASIPQLMIALGICTGYFVCYGSVKISSSLSWRLPFALQALVALIFTVSVLLFSPQSPRWLTGCGRHEEALAVWEKLGIGAAEREKSEENANSTVPEPVGMKDLLAVFGKDVWRQTALGAFLMGMQQLSGIDGVLYYAPLLFQSAGLKSSTASFLASGVSALLILLITIPAILLADRWRRTTSTIVGGLLQACCMLTMGCLYASGSVHASHGAARWAVIVMIYLFTAVFSATWAVGFRVYVSEIQPSRTRAGAASLSLSANWIVNWIVAFTTPIFLAHSSCGVYFLFGGASLLVVAVCVLFMPETRGMSLEDIAASFQRKSRVTDGVELRDGDPSIDSPGLREGHGVSSSLLV</sequence>
<feature type="transmembrane region" description="Helical" evidence="9">
    <location>
        <begin position="79"/>
        <end position="98"/>
    </location>
</feature>
<evidence type="ECO:0000256" key="6">
    <source>
        <dbReference type="ARBA" id="ARBA00023136"/>
    </source>
</evidence>
<evidence type="ECO:0000256" key="5">
    <source>
        <dbReference type="ARBA" id="ARBA00022989"/>
    </source>
</evidence>
<dbReference type="STRING" id="857342.A0A2T3AY54"/>
<dbReference type="InterPro" id="IPR003663">
    <property type="entry name" value="Sugar/inositol_transpt"/>
</dbReference>
<dbReference type="Pfam" id="PF00083">
    <property type="entry name" value="Sugar_tr"/>
    <property type="match status" value="1"/>
</dbReference>
<feature type="transmembrane region" description="Helical" evidence="9">
    <location>
        <begin position="137"/>
        <end position="160"/>
    </location>
</feature>
<evidence type="ECO:0000259" key="10">
    <source>
        <dbReference type="PROSITE" id="PS50850"/>
    </source>
</evidence>
<keyword evidence="5 9" id="KW-1133">Transmembrane helix</keyword>
<dbReference type="PRINTS" id="PR00171">
    <property type="entry name" value="SUGRTRNSPORT"/>
</dbReference>
<keyword evidence="4 9" id="KW-0812">Transmembrane</keyword>
<dbReference type="Gene3D" id="1.20.1250.20">
    <property type="entry name" value="MFS general substrate transporter like domains"/>
    <property type="match status" value="1"/>
</dbReference>
<dbReference type="GeneID" id="36569005"/>
<comment type="subcellular location">
    <subcellularLocation>
        <location evidence="1">Membrane</location>
        <topology evidence="1">Multi-pass membrane protein</topology>
    </subcellularLocation>
</comment>
<protein>
    <recommendedName>
        <fullName evidence="10">Major facilitator superfamily (MFS) profile domain-containing protein</fullName>
    </recommendedName>
</protein>
<evidence type="ECO:0000256" key="2">
    <source>
        <dbReference type="ARBA" id="ARBA00010992"/>
    </source>
</evidence>
<evidence type="ECO:0000256" key="8">
    <source>
        <dbReference type="SAM" id="MobiDB-lite"/>
    </source>
</evidence>
<evidence type="ECO:0000313" key="12">
    <source>
        <dbReference type="Proteomes" id="UP000241818"/>
    </source>
</evidence>
<dbReference type="GO" id="GO:0005351">
    <property type="term" value="F:carbohydrate:proton symporter activity"/>
    <property type="evidence" value="ECO:0007669"/>
    <property type="project" value="TreeGrafter"/>
</dbReference>
<evidence type="ECO:0000256" key="4">
    <source>
        <dbReference type="ARBA" id="ARBA00022692"/>
    </source>
</evidence>
<evidence type="ECO:0000256" key="7">
    <source>
        <dbReference type="RuleBase" id="RU003346"/>
    </source>
</evidence>
<dbReference type="InterPro" id="IPR005829">
    <property type="entry name" value="Sugar_transporter_CS"/>
</dbReference>
<gene>
    <name evidence="11" type="ORF">M430DRAFT_104389</name>
</gene>
<organism evidence="11 12">
    <name type="scientific">Amorphotheca resinae ATCC 22711</name>
    <dbReference type="NCBI Taxonomy" id="857342"/>
    <lineage>
        <taxon>Eukaryota</taxon>
        <taxon>Fungi</taxon>
        <taxon>Dikarya</taxon>
        <taxon>Ascomycota</taxon>
        <taxon>Pezizomycotina</taxon>
        <taxon>Leotiomycetes</taxon>
        <taxon>Helotiales</taxon>
        <taxon>Amorphothecaceae</taxon>
        <taxon>Amorphotheca</taxon>
    </lineage>
</organism>
<dbReference type="PANTHER" id="PTHR48022:SF2">
    <property type="entry name" value="PLASTIDIC GLUCOSE TRANSPORTER 4"/>
    <property type="match status" value="1"/>
</dbReference>
<dbReference type="EMBL" id="KZ679013">
    <property type="protein sequence ID" value="PSS15006.1"/>
    <property type="molecule type" value="Genomic_DNA"/>
</dbReference>
<dbReference type="InterPro" id="IPR050360">
    <property type="entry name" value="MFS_Sugar_Transporters"/>
</dbReference>
<dbReference type="InterPro" id="IPR036259">
    <property type="entry name" value="MFS_trans_sf"/>
</dbReference>
<name>A0A2T3AY54_AMORE</name>
<dbReference type="OrthoDB" id="5399138at2759"/>
<feature type="region of interest" description="Disordered" evidence="8">
    <location>
        <begin position="464"/>
        <end position="489"/>
    </location>
</feature>
<evidence type="ECO:0000256" key="9">
    <source>
        <dbReference type="SAM" id="Phobius"/>
    </source>
</evidence>
<dbReference type="InParanoid" id="A0A2T3AY54"/>
<dbReference type="InterPro" id="IPR020846">
    <property type="entry name" value="MFS_dom"/>
</dbReference>
<comment type="similarity">
    <text evidence="2 7">Belongs to the major facilitator superfamily. Sugar transporter (TC 2.A.1.1) family.</text>
</comment>
<keyword evidence="6 9" id="KW-0472">Membrane</keyword>
<evidence type="ECO:0000313" key="11">
    <source>
        <dbReference type="EMBL" id="PSS15006.1"/>
    </source>
</evidence>
<dbReference type="AlphaFoldDB" id="A0A2T3AY54"/>
<dbReference type="PROSITE" id="PS50850">
    <property type="entry name" value="MFS"/>
    <property type="match status" value="1"/>
</dbReference>
<dbReference type="InterPro" id="IPR005828">
    <property type="entry name" value="MFS_sugar_transport-like"/>
</dbReference>
<feature type="transmembrane region" description="Helical" evidence="9">
    <location>
        <begin position="321"/>
        <end position="340"/>
    </location>
</feature>
<feature type="transmembrane region" description="Helical" evidence="9">
    <location>
        <begin position="286"/>
        <end position="309"/>
    </location>
</feature>
<dbReference type="PANTHER" id="PTHR48022">
    <property type="entry name" value="PLASTIDIC GLUCOSE TRANSPORTER 4"/>
    <property type="match status" value="1"/>
</dbReference>
<reference evidence="11 12" key="1">
    <citation type="journal article" date="2018" name="New Phytol.">
        <title>Comparative genomics and transcriptomics depict ericoid mycorrhizal fungi as versatile saprotrophs and plant mutualists.</title>
        <authorList>
            <person name="Martino E."/>
            <person name="Morin E."/>
            <person name="Grelet G.A."/>
            <person name="Kuo A."/>
            <person name="Kohler A."/>
            <person name="Daghino S."/>
            <person name="Barry K.W."/>
            <person name="Cichocki N."/>
            <person name="Clum A."/>
            <person name="Dockter R.B."/>
            <person name="Hainaut M."/>
            <person name="Kuo R.C."/>
            <person name="LaButti K."/>
            <person name="Lindahl B.D."/>
            <person name="Lindquist E.A."/>
            <person name="Lipzen A."/>
            <person name="Khouja H.R."/>
            <person name="Magnuson J."/>
            <person name="Murat C."/>
            <person name="Ohm R.A."/>
            <person name="Singer S.W."/>
            <person name="Spatafora J.W."/>
            <person name="Wang M."/>
            <person name="Veneault-Fourrey C."/>
            <person name="Henrissat B."/>
            <person name="Grigoriev I.V."/>
            <person name="Martin F.M."/>
            <person name="Perotto S."/>
        </authorList>
    </citation>
    <scope>NUCLEOTIDE SEQUENCE [LARGE SCALE GENOMIC DNA]</scope>
    <source>
        <strain evidence="11 12">ATCC 22711</strain>
    </source>
</reference>
<feature type="transmembrane region" description="Helical" evidence="9">
    <location>
        <begin position="389"/>
        <end position="412"/>
    </location>
</feature>
<feature type="domain" description="Major facilitator superfamily (MFS) profile" evidence="10">
    <location>
        <begin position="10"/>
        <end position="442"/>
    </location>
</feature>
<dbReference type="NCBIfam" id="TIGR00879">
    <property type="entry name" value="SP"/>
    <property type="match status" value="1"/>
</dbReference>
<dbReference type="Proteomes" id="UP000241818">
    <property type="component" value="Unassembled WGS sequence"/>
</dbReference>
<feature type="transmembrane region" description="Helical" evidence="9">
    <location>
        <begin position="48"/>
        <end position="67"/>
    </location>
</feature>
<evidence type="ECO:0000256" key="1">
    <source>
        <dbReference type="ARBA" id="ARBA00004141"/>
    </source>
</evidence>
<feature type="transmembrane region" description="Helical" evidence="9">
    <location>
        <begin position="7"/>
        <end position="28"/>
    </location>
</feature>
<feature type="transmembrane region" description="Helical" evidence="9">
    <location>
        <begin position="418"/>
        <end position="438"/>
    </location>
</feature>
<proteinExistence type="inferred from homology"/>
<feature type="transmembrane region" description="Helical" evidence="9">
    <location>
        <begin position="352"/>
        <end position="377"/>
    </location>
</feature>
<dbReference type="GO" id="GO:0016020">
    <property type="term" value="C:membrane"/>
    <property type="evidence" value="ECO:0007669"/>
    <property type="project" value="UniProtKB-SubCell"/>
</dbReference>
<dbReference type="SUPFAM" id="SSF103473">
    <property type="entry name" value="MFS general substrate transporter"/>
    <property type="match status" value="1"/>
</dbReference>
<feature type="transmembrane region" description="Helical" evidence="9">
    <location>
        <begin position="172"/>
        <end position="189"/>
    </location>
</feature>
<evidence type="ECO:0000256" key="3">
    <source>
        <dbReference type="ARBA" id="ARBA00022448"/>
    </source>
</evidence>
<dbReference type="RefSeq" id="XP_024719605.1">
    <property type="nucleotide sequence ID" value="XM_024860924.1"/>
</dbReference>